<evidence type="ECO:0000313" key="1">
    <source>
        <dbReference type="EMBL" id="CAI9614250.1"/>
    </source>
</evidence>
<dbReference type="EMBL" id="CATNWA010019640">
    <property type="protein sequence ID" value="CAI9614250.1"/>
    <property type="molecule type" value="Genomic_DNA"/>
</dbReference>
<reference evidence="1" key="1">
    <citation type="submission" date="2023-05" db="EMBL/GenBank/DDBJ databases">
        <authorList>
            <person name="Stuckert A."/>
        </authorList>
    </citation>
    <scope>NUCLEOTIDE SEQUENCE</scope>
</reference>
<dbReference type="Proteomes" id="UP001162483">
    <property type="component" value="Unassembled WGS sequence"/>
</dbReference>
<protein>
    <submittedName>
        <fullName evidence="1">Uncharacterized protein</fullName>
    </submittedName>
</protein>
<gene>
    <name evidence="1" type="ORF">SPARVUS_LOCUS15022196</name>
</gene>
<comment type="caution">
    <text evidence="1">The sequence shown here is derived from an EMBL/GenBank/DDBJ whole genome shotgun (WGS) entry which is preliminary data.</text>
</comment>
<sequence length="50" mass="5631">MQTAATDICERMGRSQELSGFKRCTMIGCHLCNKAIRKIFLATKYSTVNC</sequence>
<proteinExistence type="predicted"/>
<keyword evidence="2" id="KW-1185">Reference proteome</keyword>
<organism evidence="1 2">
    <name type="scientific">Staurois parvus</name>
    <dbReference type="NCBI Taxonomy" id="386267"/>
    <lineage>
        <taxon>Eukaryota</taxon>
        <taxon>Metazoa</taxon>
        <taxon>Chordata</taxon>
        <taxon>Craniata</taxon>
        <taxon>Vertebrata</taxon>
        <taxon>Euteleostomi</taxon>
        <taxon>Amphibia</taxon>
        <taxon>Batrachia</taxon>
        <taxon>Anura</taxon>
        <taxon>Neobatrachia</taxon>
        <taxon>Ranoidea</taxon>
        <taxon>Ranidae</taxon>
        <taxon>Staurois</taxon>
    </lineage>
</organism>
<evidence type="ECO:0000313" key="2">
    <source>
        <dbReference type="Proteomes" id="UP001162483"/>
    </source>
</evidence>
<accession>A0ABN9H1L9</accession>
<name>A0ABN9H1L9_9NEOB</name>